<dbReference type="GeneID" id="20678067"/>
<dbReference type="EMBL" id="KI925456">
    <property type="protein sequence ID" value="ETW84645.1"/>
    <property type="molecule type" value="Genomic_DNA"/>
</dbReference>
<evidence type="ECO:0000313" key="2">
    <source>
        <dbReference type="EMBL" id="ETW84645.1"/>
    </source>
</evidence>
<dbReference type="AlphaFoldDB" id="W4KH41"/>
<dbReference type="RefSeq" id="XP_009543237.1">
    <property type="nucleotide sequence ID" value="XM_009544942.1"/>
</dbReference>
<dbReference type="OrthoDB" id="2423954at2759"/>
<evidence type="ECO:0000313" key="3">
    <source>
        <dbReference type="Proteomes" id="UP000030671"/>
    </source>
</evidence>
<dbReference type="KEGG" id="hir:HETIRDRAFT_48430"/>
<dbReference type="InParanoid" id="W4KH41"/>
<accession>W4KH41</accession>
<dbReference type="eggNOG" id="ENOG502RYBD">
    <property type="taxonomic scope" value="Eukaryota"/>
</dbReference>
<dbReference type="Proteomes" id="UP000030671">
    <property type="component" value="Unassembled WGS sequence"/>
</dbReference>
<dbReference type="HOGENOM" id="CLU_007316_2_1_1"/>
<sequence>MQGEFSKDFTRLLVANGVAWYVTENPETKAFVNKWCPKIVHIPHRQLLAGPLLDKAVEMAVGKVQARVKGGLAMGECDGWTHGSKTPIETSMMTVANEHYLVCTHDLSGQPKTGDNLYAIIKSDKQYIEDTYLVEIIAWITDDGPDGKKAHRLLHQDHPWIIVSVCWAHQINLIVGDYLKQNPMLKLYVNQAIKVIKWFRDHDLPCQWLNQEQLLDHPHALALVLPVITCWMYHYLSISRLLTVSGPLRALVEEVMGIVEDPEFWDQICWYRVYGREANLDFWKACTEYHHCQGRFSDENMALSFVQQACKKEGKELDVVRVWHALEDEKAGPDFNGHQGLIKLAIRLLSIIVNSAGSERSFTKFGNIHTKLHNRQSTSSMHKITTVHIDIERDHANSKHQRLKRKFSDVDGKESTDPTTTPKSSFSILNEMLPLSANLPLEPEEGAEDIGPIKLCDLFAYPVLTTDSGEHSNSSLGFFWKSGVRNVELEMDLHAKLCGED</sequence>
<feature type="region of interest" description="Disordered" evidence="1">
    <location>
        <begin position="395"/>
        <end position="425"/>
    </location>
</feature>
<gene>
    <name evidence="2" type="ORF">HETIRDRAFT_48430</name>
</gene>
<keyword evidence="3" id="KW-1185">Reference proteome</keyword>
<name>W4KH41_HETIT</name>
<protein>
    <submittedName>
        <fullName evidence="2">Uncharacterized protein</fullName>
    </submittedName>
</protein>
<dbReference type="InterPro" id="IPR012337">
    <property type="entry name" value="RNaseH-like_sf"/>
</dbReference>
<dbReference type="SUPFAM" id="SSF53098">
    <property type="entry name" value="Ribonuclease H-like"/>
    <property type="match status" value="1"/>
</dbReference>
<reference evidence="2 3" key="1">
    <citation type="journal article" date="2012" name="New Phytol.">
        <title>Insight into trade-off between wood decay and parasitism from the genome of a fungal forest pathogen.</title>
        <authorList>
            <person name="Olson A."/>
            <person name="Aerts A."/>
            <person name="Asiegbu F."/>
            <person name="Belbahri L."/>
            <person name="Bouzid O."/>
            <person name="Broberg A."/>
            <person name="Canback B."/>
            <person name="Coutinho P.M."/>
            <person name="Cullen D."/>
            <person name="Dalman K."/>
            <person name="Deflorio G."/>
            <person name="van Diepen L.T."/>
            <person name="Dunand C."/>
            <person name="Duplessis S."/>
            <person name="Durling M."/>
            <person name="Gonthier P."/>
            <person name="Grimwood J."/>
            <person name="Fossdal C.G."/>
            <person name="Hansson D."/>
            <person name="Henrissat B."/>
            <person name="Hietala A."/>
            <person name="Himmelstrand K."/>
            <person name="Hoffmeister D."/>
            <person name="Hogberg N."/>
            <person name="James T.Y."/>
            <person name="Karlsson M."/>
            <person name="Kohler A."/>
            <person name="Kues U."/>
            <person name="Lee Y.H."/>
            <person name="Lin Y.C."/>
            <person name="Lind M."/>
            <person name="Lindquist E."/>
            <person name="Lombard V."/>
            <person name="Lucas S."/>
            <person name="Lunden K."/>
            <person name="Morin E."/>
            <person name="Murat C."/>
            <person name="Park J."/>
            <person name="Raffaello T."/>
            <person name="Rouze P."/>
            <person name="Salamov A."/>
            <person name="Schmutz J."/>
            <person name="Solheim H."/>
            <person name="Stahlberg J."/>
            <person name="Velez H."/>
            <person name="de Vries R.P."/>
            <person name="Wiebenga A."/>
            <person name="Woodward S."/>
            <person name="Yakovlev I."/>
            <person name="Garbelotto M."/>
            <person name="Martin F."/>
            <person name="Grigoriev I.V."/>
            <person name="Stenlid J."/>
        </authorList>
    </citation>
    <scope>NUCLEOTIDE SEQUENCE [LARGE SCALE GENOMIC DNA]</scope>
    <source>
        <strain evidence="2 3">TC 32-1</strain>
    </source>
</reference>
<organism evidence="2 3">
    <name type="scientific">Heterobasidion irregulare (strain TC 32-1)</name>
    <dbReference type="NCBI Taxonomy" id="747525"/>
    <lineage>
        <taxon>Eukaryota</taxon>
        <taxon>Fungi</taxon>
        <taxon>Dikarya</taxon>
        <taxon>Basidiomycota</taxon>
        <taxon>Agaricomycotina</taxon>
        <taxon>Agaricomycetes</taxon>
        <taxon>Russulales</taxon>
        <taxon>Bondarzewiaceae</taxon>
        <taxon>Heterobasidion</taxon>
        <taxon>Heterobasidion annosum species complex</taxon>
    </lineage>
</organism>
<evidence type="ECO:0000256" key="1">
    <source>
        <dbReference type="SAM" id="MobiDB-lite"/>
    </source>
</evidence>
<proteinExistence type="predicted"/>
<feature type="compositionally biased region" description="Basic and acidic residues" evidence="1">
    <location>
        <begin position="406"/>
        <end position="416"/>
    </location>
</feature>
<dbReference type="STRING" id="747525.W4KH41"/>